<proteinExistence type="predicted"/>
<sequence length="281" mass="31492">MKRNIIALALCAILFGCNSEKKSESADIVSANDEQETAQNELARKVIKTADMRFKVKDAVKTKLEISKIVADLDGSIVESTIQSTILNRERVAYTTDSLQETTVFKSEGVIIAKIPPTYLNIFSDLLAKSAEQVDSAKMQADDQSIEYLRNRLKTKNREEGLNVEKQIAAKNAKSANEVIQMKDEIVDRKMDNLNINDKSKLSTVTLSFYQDKGVRKVIVANDNLSANRPAFFNRLGMGLNSGWQMFQEVVLFLASSWVLILLGLMAFIGFKVYKRKHSQA</sequence>
<dbReference type="InterPro" id="IPR025645">
    <property type="entry name" value="DUF4349"/>
</dbReference>
<dbReference type="Pfam" id="PF14257">
    <property type="entry name" value="DUF4349"/>
    <property type="match status" value="1"/>
</dbReference>
<dbReference type="OrthoDB" id="790552at2"/>
<keyword evidence="1" id="KW-0812">Transmembrane</keyword>
<feature type="domain" description="DUF4349" evidence="2">
    <location>
        <begin position="44"/>
        <end position="267"/>
    </location>
</feature>
<dbReference type="Proteomes" id="UP000245379">
    <property type="component" value="Unassembled WGS sequence"/>
</dbReference>
<organism evidence="3 4">
    <name type="scientific">Pedobacter yonginense</name>
    <dbReference type="NCBI Taxonomy" id="651869"/>
    <lineage>
        <taxon>Bacteria</taxon>
        <taxon>Pseudomonadati</taxon>
        <taxon>Bacteroidota</taxon>
        <taxon>Sphingobacteriia</taxon>
        <taxon>Sphingobacteriales</taxon>
        <taxon>Sphingobacteriaceae</taxon>
        <taxon>Pedobacter</taxon>
    </lineage>
</organism>
<keyword evidence="1" id="KW-0472">Membrane</keyword>
<gene>
    <name evidence="3" type="ORF">DHW03_14300</name>
</gene>
<dbReference type="AlphaFoldDB" id="A0A317ELA5"/>
<feature type="transmembrane region" description="Helical" evidence="1">
    <location>
        <begin position="250"/>
        <end position="271"/>
    </location>
</feature>
<keyword evidence="4" id="KW-1185">Reference proteome</keyword>
<comment type="caution">
    <text evidence="3">The sequence shown here is derived from an EMBL/GenBank/DDBJ whole genome shotgun (WGS) entry which is preliminary data.</text>
</comment>
<evidence type="ECO:0000313" key="4">
    <source>
        <dbReference type="Proteomes" id="UP000245379"/>
    </source>
</evidence>
<evidence type="ECO:0000256" key="1">
    <source>
        <dbReference type="SAM" id="Phobius"/>
    </source>
</evidence>
<keyword evidence="1" id="KW-1133">Transmembrane helix</keyword>
<accession>A0A317ELA5</accession>
<dbReference type="RefSeq" id="WP_109926499.1">
    <property type="nucleotide sequence ID" value="NZ_QGNZ01000003.1"/>
</dbReference>
<dbReference type="EMBL" id="QGNZ01000003">
    <property type="protein sequence ID" value="PWS27165.1"/>
    <property type="molecule type" value="Genomic_DNA"/>
</dbReference>
<evidence type="ECO:0000259" key="2">
    <source>
        <dbReference type="Pfam" id="PF14257"/>
    </source>
</evidence>
<reference evidence="3 4" key="1">
    <citation type="submission" date="2018-05" db="EMBL/GenBank/DDBJ databases">
        <title>Pedobacter paludis sp. nov., isolated from wetland soil.</title>
        <authorList>
            <person name="Zhang Y."/>
            <person name="Wang G."/>
        </authorList>
    </citation>
    <scope>NUCLEOTIDE SEQUENCE [LARGE SCALE GENOMIC DNA]</scope>
    <source>
        <strain evidence="3 4">KCTC22721</strain>
    </source>
</reference>
<dbReference type="PROSITE" id="PS51257">
    <property type="entry name" value="PROKAR_LIPOPROTEIN"/>
    <property type="match status" value="1"/>
</dbReference>
<name>A0A317ELA5_9SPHI</name>
<protein>
    <submittedName>
        <fullName evidence="3">DUF4349 domain-containing protein</fullName>
    </submittedName>
</protein>
<evidence type="ECO:0000313" key="3">
    <source>
        <dbReference type="EMBL" id="PWS27165.1"/>
    </source>
</evidence>